<dbReference type="InterPro" id="IPR038765">
    <property type="entry name" value="Papain-like_cys_pep_sf"/>
</dbReference>
<evidence type="ECO:0000313" key="2">
    <source>
        <dbReference type="Proteomes" id="UP000813427"/>
    </source>
</evidence>
<evidence type="ECO:0000313" key="1">
    <source>
        <dbReference type="EMBL" id="KAH7232769.1"/>
    </source>
</evidence>
<sequence>MIDLDMEVVVFYDPLPNGRDVGAEEAKRLCYWVDPQGEGFNFLLLDGPEQQDAYSCGPFVLSAIKCLDDDLNLPTRFSQPPKDLLLSSRCRLAR</sequence>
<dbReference type="SUPFAM" id="SSF54001">
    <property type="entry name" value="Cysteine proteinases"/>
    <property type="match status" value="1"/>
</dbReference>
<dbReference type="Gene3D" id="3.40.395.10">
    <property type="entry name" value="Adenoviral Proteinase, Chain A"/>
    <property type="match status" value="1"/>
</dbReference>
<reference evidence="1" key="1">
    <citation type="journal article" date="2021" name="Nat. Commun.">
        <title>Genetic determinants of endophytism in the Arabidopsis root mycobiome.</title>
        <authorList>
            <person name="Mesny F."/>
            <person name="Miyauchi S."/>
            <person name="Thiergart T."/>
            <person name="Pickel B."/>
            <person name="Atanasova L."/>
            <person name="Karlsson M."/>
            <person name="Huettel B."/>
            <person name="Barry K.W."/>
            <person name="Haridas S."/>
            <person name="Chen C."/>
            <person name="Bauer D."/>
            <person name="Andreopoulos W."/>
            <person name="Pangilinan J."/>
            <person name="LaButti K."/>
            <person name="Riley R."/>
            <person name="Lipzen A."/>
            <person name="Clum A."/>
            <person name="Drula E."/>
            <person name="Henrissat B."/>
            <person name="Kohler A."/>
            <person name="Grigoriev I.V."/>
            <person name="Martin F.M."/>
            <person name="Hacquard S."/>
        </authorList>
    </citation>
    <scope>NUCLEOTIDE SEQUENCE</scope>
    <source>
        <strain evidence="1">MPI-SDFR-AT-0068</strain>
    </source>
</reference>
<proteinExistence type="predicted"/>
<comment type="caution">
    <text evidence="1">The sequence shown here is derived from an EMBL/GenBank/DDBJ whole genome shotgun (WGS) entry which is preliminary data.</text>
</comment>
<gene>
    <name evidence="1" type="ORF">BKA59DRAFT_517215</name>
</gene>
<dbReference type="AlphaFoldDB" id="A0A8K0W585"/>
<protein>
    <submittedName>
        <fullName evidence="1">Uncharacterized protein</fullName>
    </submittedName>
</protein>
<keyword evidence="2" id="KW-1185">Reference proteome</keyword>
<dbReference type="EMBL" id="JAGPXF010000008">
    <property type="protein sequence ID" value="KAH7232769.1"/>
    <property type="molecule type" value="Genomic_DNA"/>
</dbReference>
<dbReference type="Proteomes" id="UP000813427">
    <property type="component" value="Unassembled WGS sequence"/>
</dbReference>
<accession>A0A8K0W585</accession>
<dbReference type="OrthoDB" id="10590072at2759"/>
<name>A0A8K0W585_9HYPO</name>
<organism evidence="1 2">
    <name type="scientific">Fusarium tricinctum</name>
    <dbReference type="NCBI Taxonomy" id="61284"/>
    <lineage>
        <taxon>Eukaryota</taxon>
        <taxon>Fungi</taxon>
        <taxon>Dikarya</taxon>
        <taxon>Ascomycota</taxon>
        <taxon>Pezizomycotina</taxon>
        <taxon>Sordariomycetes</taxon>
        <taxon>Hypocreomycetidae</taxon>
        <taxon>Hypocreales</taxon>
        <taxon>Nectriaceae</taxon>
        <taxon>Fusarium</taxon>
        <taxon>Fusarium tricinctum species complex</taxon>
    </lineage>
</organism>